<proteinExistence type="predicted"/>
<accession>A0ABN8LTG9</accession>
<organism evidence="1 2">
    <name type="scientific">Porites evermanni</name>
    <dbReference type="NCBI Taxonomy" id="104178"/>
    <lineage>
        <taxon>Eukaryota</taxon>
        <taxon>Metazoa</taxon>
        <taxon>Cnidaria</taxon>
        <taxon>Anthozoa</taxon>
        <taxon>Hexacorallia</taxon>
        <taxon>Scleractinia</taxon>
        <taxon>Fungiina</taxon>
        <taxon>Poritidae</taxon>
        <taxon>Porites</taxon>
    </lineage>
</organism>
<name>A0ABN8LTG9_9CNID</name>
<evidence type="ECO:0000313" key="2">
    <source>
        <dbReference type="Proteomes" id="UP001159427"/>
    </source>
</evidence>
<sequence length="269" mass="30049">MAYRNIRKEWRNLGSPLSWRLICKKSYAAFSNDDLEKVNGLTLHSVKLTHWCPPPGIPLPVVRMLVSKGPSVEVKKLVPSLVPFLKASAVDGFQGSGPKHKAFEVLEKALLTLTNPSNEHGLSSKVMGVLDDQLIKKKDATKENKTITEEVVNVAIVEQILQHLTSGFFILNKGHSKVKQHPKRLYMPDTFGLSGLALGHKTAWYGELDMLACPYSDGLALTGHFKSTVAFLFEKFDMDDQDSEYEEEDDFEEGMLLYVVSDTHSCVNI</sequence>
<gene>
    <name evidence="1" type="ORF">PEVE_00002281</name>
</gene>
<dbReference type="Proteomes" id="UP001159427">
    <property type="component" value="Unassembled WGS sequence"/>
</dbReference>
<keyword evidence="2" id="KW-1185">Reference proteome</keyword>
<evidence type="ECO:0000313" key="1">
    <source>
        <dbReference type="EMBL" id="CAH3019318.1"/>
    </source>
</evidence>
<comment type="caution">
    <text evidence="1">The sequence shown here is derived from an EMBL/GenBank/DDBJ whole genome shotgun (WGS) entry which is preliminary data.</text>
</comment>
<dbReference type="EMBL" id="CALNXI010000113">
    <property type="protein sequence ID" value="CAH3019318.1"/>
    <property type="molecule type" value="Genomic_DNA"/>
</dbReference>
<protein>
    <submittedName>
        <fullName evidence="1">Uncharacterized protein</fullName>
    </submittedName>
</protein>
<reference evidence="1 2" key="1">
    <citation type="submission" date="2022-05" db="EMBL/GenBank/DDBJ databases">
        <authorList>
            <consortium name="Genoscope - CEA"/>
            <person name="William W."/>
        </authorList>
    </citation>
    <scope>NUCLEOTIDE SEQUENCE [LARGE SCALE GENOMIC DNA]</scope>
</reference>